<dbReference type="RefSeq" id="XP_002770851.1">
    <property type="nucleotide sequence ID" value="XM_002770805.1"/>
</dbReference>
<accession>W0TYT7</accession>
<dbReference type="InParanoid" id="W0TYT7"/>
<dbReference type="HOGENOM" id="CLU_1815727_0_0_1"/>
<evidence type="ECO:0000313" key="2">
    <source>
        <dbReference type="Proteomes" id="UP000000599"/>
    </source>
</evidence>
<reference evidence="1 2" key="1">
    <citation type="journal article" date="2004" name="Nature">
        <title>Genome evolution in yeasts.</title>
        <authorList>
            <consortium name="Genolevures"/>
            <person name="Dujon B."/>
            <person name="Sherman D."/>
            <person name="Fischer G."/>
            <person name="Durrens P."/>
            <person name="Casaregola S."/>
            <person name="Lafontaine I."/>
            <person name="de Montigny J."/>
            <person name="Marck C."/>
            <person name="Neuveglise C."/>
            <person name="Talla E."/>
            <person name="Goffard N."/>
            <person name="Frangeul L."/>
            <person name="Aigle M."/>
            <person name="Anthouard V."/>
            <person name="Babour A."/>
            <person name="Barbe V."/>
            <person name="Barnay S."/>
            <person name="Blanchin S."/>
            <person name="Beckerich J.M."/>
            <person name="Beyne E."/>
            <person name="Bleykasten C."/>
            <person name="Boisrame A."/>
            <person name="Boyer J."/>
            <person name="Cattolico L."/>
            <person name="Confanioleri F."/>
            <person name="de Daruvar A."/>
            <person name="Despons L."/>
            <person name="Fabre E."/>
            <person name="Fairhead C."/>
            <person name="Ferry-Dumazet H."/>
            <person name="Groppi A."/>
            <person name="Hantraye F."/>
            <person name="Hennequin C."/>
            <person name="Jauniaux N."/>
            <person name="Joyet P."/>
            <person name="Kachouri R."/>
            <person name="Kerrest A."/>
            <person name="Koszul R."/>
            <person name="Lemaire M."/>
            <person name="Lesur I."/>
            <person name="Ma L."/>
            <person name="Muller H."/>
            <person name="Nicaud J.M."/>
            <person name="Nikolski M."/>
            <person name="Oztas S."/>
            <person name="Ozier-Kalogeropoulos O."/>
            <person name="Pellenz S."/>
            <person name="Potier S."/>
            <person name="Richard G.F."/>
            <person name="Straub M.L."/>
            <person name="Suleau A."/>
            <person name="Swennene D."/>
            <person name="Tekaia F."/>
            <person name="Wesolowski-Louvel M."/>
            <person name="Westhof E."/>
            <person name="Wirth B."/>
            <person name="Zeniou-Meyer M."/>
            <person name="Zivanovic I."/>
            <person name="Bolotin-Fukuhara M."/>
            <person name="Thierry A."/>
            <person name="Bouchier C."/>
            <person name="Caudron B."/>
            <person name="Scarpelli C."/>
            <person name="Gaillardin C."/>
            <person name="Weissenbach J."/>
            <person name="Wincker P."/>
            <person name="Souciet J.L."/>
        </authorList>
    </citation>
    <scope>NUCLEOTIDE SEQUENCE [LARGE SCALE GENOMIC DNA]</scope>
    <source>
        <strain evidence="2">ATCC 36239 / CBS 767 / BCRC 21394 / JCM 1990 / NBRC 0083 / IGC 2968</strain>
    </source>
</reference>
<proteinExistence type="predicted"/>
<sequence length="142" mass="16683">MRMALTIELCYYITQLLITKPSTKTHDPKLVQKNELQSYNLSCEIITLVERIDYKRCALLHLMPYALYISTVCLFFNYHSPNTSIRETSYINCRKGVSIMKCMSELIPVANVYYEIKIVKSDWKVQFDLKENNEDLNNLEVL</sequence>
<dbReference type="Proteomes" id="UP000000599">
    <property type="component" value="Chromosome F"/>
</dbReference>
<gene>
    <name evidence="1" type="ordered locus">DEHA2F19206g</name>
</gene>
<dbReference type="GeneID" id="8999012"/>
<organism evidence="1 2">
    <name type="scientific">Debaryomyces hansenii (strain ATCC 36239 / CBS 767 / BCRC 21394 / JCM 1990 / NBRC 0083 / IGC 2968)</name>
    <name type="common">Yeast</name>
    <name type="synonym">Torulaspora hansenii</name>
    <dbReference type="NCBI Taxonomy" id="284592"/>
    <lineage>
        <taxon>Eukaryota</taxon>
        <taxon>Fungi</taxon>
        <taxon>Dikarya</taxon>
        <taxon>Ascomycota</taxon>
        <taxon>Saccharomycotina</taxon>
        <taxon>Pichiomycetes</taxon>
        <taxon>Debaryomycetaceae</taxon>
        <taxon>Debaryomyces</taxon>
    </lineage>
</organism>
<dbReference type="KEGG" id="dha:DEHA2F19206g"/>
<dbReference type="AlphaFoldDB" id="W0TYT7"/>
<evidence type="ECO:0000313" key="1">
    <source>
        <dbReference type="EMBL" id="CAG89565.4"/>
    </source>
</evidence>
<dbReference type="EMBL" id="CR382138">
    <property type="protein sequence ID" value="CAG89565.4"/>
    <property type="molecule type" value="Genomic_DNA"/>
</dbReference>
<name>W0TYT7_DEBHA</name>
<keyword evidence="2" id="KW-1185">Reference proteome</keyword>
<protein>
    <submittedName>
        <fullName evidence="1">DEHA2F19206p</fullName>
    </submittedName>
</protein>
<dbReference type="VEuPathDB" id="FungiDB:DEHA2F19206g"/>